<reference evidence="1 2" key="1">
    <citation type="submission" date="2024-06" db="EMBL/GenBank/DDBJ databases">
        <title>Sorghum-associated microbial communities from plants grown in Nebraska, USA.</title>
        <authorList>
            <person name="Schachtman D."/>
        </authorList>
    </citation>
    <scope>NUCLEOTIDE SEQUENCE [LARGE SCALE GENOMIC DNA]</scope>
    <source>
        <strain evidence="1 2">2814</strain>
    </source>
</reference>
<sequence length="586" mass="65744">MDKDWIKQADVRRRRYAPLTWIPLYLNRERGTGNYGEIGYIKDIEAVRTAAIYLDKRAELDGLGFVDLPYSHAPSTWNGYTPYDVRRSEEGGEQGVYLVLNQSLDGDSPSVWSLNQDFVFALKLSREGDVWIRPSEGFMEVAKIERSGDGDVESILVRPEYLKDYLAARSMALMIGSYRERRWVVPDLSGLPFAEDEDDEAKDEFGRHSFYVRAIVAGGFPYGGGVAVFNASRTDQWEEDEVPILGPETEENTSSSQTHFKREGQKLFSITSERRLTEWLEPADLSPRVRRDDTPSATHFLVDAQGSQTNADELNFEEIGLWLFFKPNVISDILSRRGASIHWHTRFTASVSLPGGIPIHFGTNNANLVVVYAHDIARQPEWQRKIWAAYNVVPEGGLGEELDAAQVRARPVETLAPEGFIAASLEIADKEFKTRWGVSLFRTHQDTAEIISRSHRFRSLDQAGFLSLAKDLARISADLIDQKALHGIAAPQNGQGTGSLKSLERVLATVVSPEEARKLTGKLFGIYELRLSDAHLPSSKMEDAMKLIEIPLEQDWLLKGAFMIHQWVASFYSIAEAVSLDGSSAE</sequence>
<dbReference type="Proteomes" id="UP001549313">
    <property type="component" value="Unassembled WGS sequence"/>
</dbReference>
<accession>A0ABV2R732</accession>
<dbReference type="EMBL" id="JBEPTF010000001">
    <property type="protein sequence ID" value="MET4682384.1"/>
    <property type="molecule type" value="Genomic_DNA"/>
</dbReference>
<dbReference type="RefSeq" id="WP_354087335.1">
    <property type="nucleotide sequence ID" value="NZ_JBEPTF010000001.1"/>
</dbReference>
<gene>
    <name evidence="1" type="ORF">ABIE19_000293</name>
</gene>
<organism evidence="1 2">
    <name type="scientific">Brevundimonas faecalis</name>
    <dbReference type="NCBI Taxonomy" id="947378"/>
    <lineage>
        <taxon>Bacteria</taxon>
        <taxon>Pseudomonadati</taxon>
        <taxon>Pseudomonadota</taxon>
        <taxon>Alphaproteobacteria</taxon>
        <taxon>Caulobacterales</taxon>
        <taxon>Caulobacteraceae</taxon>
        <taxon>Brevundimonas</taxon>
    </lineage>
</organism>
<evidence type="ECO:0000313" key="1">
    <source>
        <dbReference type="EMBL" id="MET4682384.1"/>
    </source>
</evidence>
<keyword evidence="2" id="KW-1185">Reference proteome</keyword>
<evidence type="ECO:0000313" key="2">
    <source>
        <dbReference type="Proteomes" id="UP001549313"/>
    </source>
</evidence>
<comment type="caution">
    <text evidence="1">The sequence shown here is derived from an EMBL/GenBank/DDBJ whole genome shotgun (WGS) entry which is preliminary data.</text>
</comment>
<proteinExistence type="predicted"/>
<name>A0ABV2R732_9CAUL</name>
<protein>
    <submittedName>
        <fullName evidence="1">Uncharacterized protein</fullName>
    </submittedName>
</protein>